<dbReference type="eggNOG" id="KOG3548">
    <property type="taxonomic scope" value="Eukaryota"/>
</dbReference>
<comment type="subcellular location">
    <subcellularLocation>
        <location evidence="1">Nucleus</location>
    </subcellularLocation>
</comment>
<reference evidence="6 7" key="1">
    <citation type="journal article" date="2011" name="Proc. Natl. Acad. Sci. U.S.A.">
        <title>Evolutionary erosion of yeast sex chromosomes by mating-type switching accidents.</title>
        <authorList>
            <person name="Gordon J.L."/>
            <person name="Armisen D."/>
            <person name="Proux-Wera E."/>
            <person name="Oheigeartaigh S.S."/>
            <person name="Byrne K.P."/>
            <person name="Wolfe K.H."/>
        </authorList>
    </citation>
    <scope>NUCLEOTIDE SEQUENCE [LARGE SCALE GENOMIC DNA]</scope>
    <source>
        <strain evidence="7">ATCC 24235 / CBS 4417 / NBRC 1672 / NRRL Y-8282 / UCD 70-5</strain>
    </source>
</reference>
<feature type="compositionally biased region" description="Polar residues" evidence="4">
    <location>
        <begin position="1"/>
        <end position="22"/>
    </location>
</feature>
<dbReference type="InterPro" id="IPR036420">
    <property type="entry name" value="BRCT_dom_sf"/>
</dbReference>
<dbReference type="STRING" id="1071381.G8BRJ3"/>
<dbReference type="EMBL" id="HE612858">
    <property type="protein sequence ID" value="CCE62369.1"/>
    <property type="molecule type" value="Genomic_DNA"/>
</dbReference>
<dbReference type="Pfam" id="PF08605">
    <property type="entry name" value="Rad9_Rad53_bind"/>
    <property type="match status" value="1"/>
</dbReference>
<feature type="domain" description="BRCT" evidence="5">
    <location>
        <begin position="815"/>
        <end position="937"/>
    </location>
</feature>
<evidence type="ECO:0000256" key="4">
    <source>
        <dbReference type="SAM" id="MobiDB-lite"/>
    </source>
</evidence>
<keyword evidence="7" id="KW-1185">Reference proteome</keyword>
<feature type="region of interest" description="Disordered" evidence="4">
    <location>
        <begin position="1"/>
        <end position="25"/>
    </location>
</feature>
<sequence>MVQSDKINLESSSDGQHAPIETNTHDLVSKTERMHTESQNVIQDTVEVTNKTPKKSIITKSSPRRSPDIERIAKFFKKNKPSILDNNEPLKNNGEHSSDLNNQFKLAENSDRSISQNKNIFHSPSKERATVSENKAASDLRLNILNKLNYSSDEDTPPSQRKTINLEQNILNPTNIVSRLKNAQKEFPEFNIPEDSAINNGIEINYNMSDDAKGLESNRMTYSLKADQPISKYNSVNSTQVMNTQADNNQILSSENPKTLDYSVIDDTTDANITTRWINNSENEDTNGNNLQTQLINTVNTQNITFSPTQIIDTTLQETSEINTQSVNTATVTVPAGNSDKIEVLSADGNFKLKEFSTQILPPPQLPQLRSSKVFTTSPNKILSENTEPFFNETKMNDSRSVFGKSAFSQQPADVSYSKYPIRNKHQPSLKMTDSSPTPRNNSDAWENNQLSEFPSSGKIFLQVSNKTGLHLSQNSSDSSYLDTYNNLVVASEAEMTQELPEMDENTQEYMATKDGDLLTSSQYAYSNASKDEGSTNRLSKRNKTTPNTIVDDHTNVKKRSKVYANAKQETLVSDLEKSNIDNDYINFTSTRQLNSSPSALVKTHDFPHSLLSNETHTLTKDDIEFDNSVLCFYDLNFKIYPGILILNNNDSDTSVVQFESEKSIIKNSDIFYLDIKIGDIVNWKGSLYIIFKLECRSFDENTIRCIRGYDTLYLKKKNQTGNLGKKIFITSLASVTFNVNEWTKRPKLNYFEQESLSKKNTPIRLRRVSNHSSPNFRKTTPTIDIITKDQKNDNGNAYLGSKALTKVGSSYKGKENDIFSDCLFIVTGAFPERDKIINIIQSNHGTILNDGFSLLFHYYSDKKTTDFVADEYDLQLNWIDETYSKKYKFACLLSSDFSRSLKYLETLALKWPTLHWKFVLDCMEDEQLLINTIFQYLLPGGYSTHLNSDSNLTSGVLKSSNIFEYFTKTLTGSKLSDMISRESTNADKLLMVVVGNSSINDFVFFSLASFGIRKAYFVKDPDNIDDFFDGFSRKIDDINNEFSGTIFFADGDNEMHSKVIMQSIRDLLSCNPILHNCNFSIENKEWLIQSIINEHVIFKS</sequence>
<dbReference type="OMA" id="IRTHSEY"/>
<evidence type="ECO:0000313" key="7">
    <source>
        <dbReference type="Proteomes" id="UP000005666"/>
    </source>
</evidence>
<keyword evidence="3" id="KW-0539">Nucleus</keyword>
<evidence type="ECO:0000256" key="1">
    <source>
        <dbReference type="ARBA" id="ARBA00004123"/>
    </source>
</evidence>
<dbReference type="GeneID" id="11534080"/>
<keyword evidence="2" id="KW-0227">DNA damage</keyword>
<protein>
    <recommendedName>
        <fullName evidence="5">BRCT domain-containing protein</fullName>
    </recommendedName>
</protein>
<evidence type="ECO:0000259" key="5">
    <source>
        <dbReference type="PROSITE" id="PS50172"/>
    </source>
</evidence>
<dbReference type="Proteomes" id="UP000005666">
    <property type="component" value="Chromosome 3"/>
</dbReference>
<dbReference type="GO" id="GO:0005634">
    <property type="term" value="C:nucleus"/>
    <property type="evidence" value="ECO:0007669"/>
    <property type="project" value="UniProtKB-SubCell"/>
</dbReference>
<name>G8BRJ3_TETPH</name>
<dbReference type="PANTHER" id="PTHR15321:SF3">
    <property type="entry name" value="TP53-BINDING PROTEIN 1"/>
    <property type="match status" value="1"/>
</dbReference>
<dbReference type="PROSITE" id="PS50172">
    <property type="entry name" value="BRCT"/>
    <property type="match status" value="1"/>
</dbReference>
<dbReference type="SUPFAM" id="SSF52113">
    <property type="entry name" value="BRCT domain"/>
    <property type="match status" value="1"/>
</dbReference>
<dbReference type="InterPro" id="IPR047249">
    <property type="entry name" value="BRCT_p53bp1-like_rpt1"/>
</dbReference>
<feature type="region of interest" description="Disordered" evidence="4">
    <location>
        <begin position="80"/>
        <end position="100"/>
    </location>
</feature>
<dbReference type="KEGG" id="tpf:TPHA_0C02150"/>
<dbReference type="CDD" id="cd17745">
    <property type="entry name" value="BRCT_p53bp1_rpt1"/>
    <property type="match status" value="1"/>
</dbReference>
<dbReference type="OrthoDB" id="129353at2759"/>
<dbReference type="AlphaFoldDB" id="G8BRJ3"/>
<proteinExistence type="predicted"/>
<gene>
    <name evidence="6" type="primary">TPHA0C02150</name>
    <name evidence="6" type="ordered locus">TPHA_0C02150</name>
</gene>
<dbReference type="InterPro" id="IPR047252">
    <property type="entry name" value="TP53BP1-like"/>
</dbReference>
<dbReference type="GO" id="GO:0042393">
    <property type="term" value="F:histone binding"/>
    <property type="evidence" value="ECO:0007669"/>
    <property type="project" value="TreeGrafter"/>
</dbReference>
<evidence type="ECO:0000313" key="6">
    <source>
        <dbReference type="EMBL" id="CCE62369.1"/>
    </source>
</evidence>
<feature type="compositionally biased region" description="Polar residues" evidence="4">
    <location>
        <begin position="430"/>
        <end position="450"/>
    </location>
</feature>
<dbReference type="InterPro" id="IPR013914">
    <property type="entry name" value="Rad9_Rad53-bd_dom_fun"/>
</dbReference>
<dbReference type="RefSeq" id="XP_003684803.1">
    <property type="nucleotide sequence ID" value="XM_003684755.1"/>
</dbReference>
<evidence type="ECO:0000256" key="3">
    <source>
        <dbReference type="ARBA" id="ARBA00023242"/>
    </source>
</evidence>
<dbReference type="SMART" id="SM00292">
    <property type="entry name" value="BRCT"/>
    <property type="match status" value="1"/>
</dbReference>
<dbReference type="Pfam" id="PF00533">
    <property type="entry name" value="BRCT"/>
    <property type="match status" value="1"/>
</dbReference>
<dbReference type="GO" id="GO:0000077">
    <property type="term" value="P:DNA damage checkpoint signaling"/>
    <property type="evidence" value="ECO:0007669"/>
    <property type="project" value="TreeGrafter"/>
</dbReference>
<dbReference type="Gene3D" id="3.40.50.10190">
    <property type="entry name" value="BRCT domain"/>
    <property type="match status" value="1"/>
</dbReference>
<evidence type="ECO:0000256" key="2">
    <source>
        <dbReference type="ARBA" id="ARBA00022763"/>
    </source>
</evidence>
<accession>G8BRJ3</accession>
<feature type="region of interest" description="Disordered" evidence="4">
    <location>
        <begin position="418"/>
        <end position="450"/>
    </location>
</feature>
<feature type="region of interest" description="Disordered" evidence="4">
    <location>
        <begin position="528"/>
        <end position="551"/>
    </location>
</feature>
<dbReference type="InterPro" id="IPR001357">
    <property type="entry name" value="BRCT_dom"/>
</dbReference>
<dbReference type="GO" id="GO:0045944">
    <property type="term" value="P:positive regulation of transcription by RNA polymerase II"/>
    <property type="evidence" value="ECO:0007669"/>
    <property type="project" value="TreeGrafter"/>
</dbReference>
<dbReference type="PANTHER" id="PTHR15321">
    <property type="entry name" value="TUMOR SUPPRESSOR P53-BINDING PROTEIN 1"/>
    <property type="match status" value="1"/>
</dbReference>
<dbReference type="HOGENOM" id="CLU_279536_0_0_1"/>
<organism evidence="6 7">
    <name type="scientific">Tetrapisispora phaffii (strain ATCC 24235 / CBS 4417 / NBRC 1672 / NRRL Y-8282 / UCD 70-5)</name>
    <name type="common">Yeast</name>
    <name type="synonym">Fabospora phaffii</name>
    <dbReference type="NCBI Taxonomy" id="1071381"/>
    <lineage>
        <taxon>Eukaryota</taxon>
        <taxon>Fungi</taxon>
        <taxon>Dikarya</taxon>
        <taxon>Ascomycota</taxon>
        <taxon>Saccharomycotina</taxon>
        <taxon>Saccharomycetes</taxon>
        <taxon>Saccharomycetales</taxon>
        <taxon>Saccharomycetaceae</taxon>
        <taxon>Tetrapisispora</taxon>
    </lineage>
</organism>